<protein>
    <recommendedName>
        <fullName evidence="3">CHAT domain-containing protein</fullName>
    </recommendedName>
</protein>
<dbReference type="OrthoDB" id="3169018at2759"/>
<comment type="caution">
    <text evidence="4">The sequence shown here is derived from an EMBL/GenBank/DDBJ whole genome shotgun (WGS) entry which is preliminary data.</text>
</comment>
<dbReference type="GO" id="GO:0005680">
    <property type="term" value="C:anaphase-promoting complex"/>
    <property type="evidence" value="ECO:0007669"/>
    <property type="project" value="UniProtKB-ARBA"/>
</dbReference>
<name>A0A409Y3U4_9AGAR</name>
<organism evidence="4 5">
    <name type="scientific">Gymnopilus dilepis</name>
    <dbReference type="NCBI Taxonomy" id="231916"/>
    <lineage>
        <taxon>Eukaryota</taxon>
        <taxon>Fungi</taxon>
        <taxon>Dikarya</taxon>
        <taxon>Basidiomycota</taxon>
        <taxon>Agaricomycotina</taxon>
        <taxon>Agaricomycetes</taxon>
        <taxon>Agaricomycetidae</taxon>
        <taxon>Agaricales</taxon>
        <taxon>Agaricineae</taxon>
        <taxon>Hymenogastraceae</taxon>
        <taxon>Gymnopilus</taxon>
    </lineage>
</organism>
<gene>
    <name evidence="4" type="ORF">CVT26_002470</name>
</gene>
<keyword evidence="5" id="KW-1185">Reference proteome</keyword>
<sequence>MGEQLGSGPAVQRQEDDDPELRSLLALIKAAPPADAPSYFALTLTKADSRQKADLLAACGDLFKQLFLRTRQESYCDDAVKAYELAVSCVPASDPEYLIFLQDVASWRLMRFNLRRDLADLDQAIESFETVVNNTPDTHRGMPIWMNNLSTALNTRFSLSGNMADLDSAITLQRRVLSITVDTDPALPTRLNNLASLLQARFEKAGGNGDIDEAKSLIEQCFKIIPPEHPNMRQCLTTRGSVFLLRHERDLNAADVNEAIKFYQQAVDLQPVEDHRILASVLEHLGRSYYHRYILEGKNEDVEIAIATQRRGIDLSKNHPDVHRWLSRMSESFLARFYRSKDLQDLHSAVKAQEEAIEITPVSDTKSMAKYLSNLATLFYYRYNAMGGLTDINQAILLQQKAIGLTSASETDYLHLMNLGNYLTLRFERTQVFGDIENAIEASQEAVKITCEQNIDALQHLAMSFLLRFKMINDSSDLEQATSYMRKAVDLSLSEKYRGDKHILWSNLGGILMDGSHYKKNKTDIAEPIQHFRSAIQTAPQGHINIPMYLSNLGVCLRARYQQSGCEDDICEAMALHQQAIDLTSEGSADTNQYLWDLGRDLHARYMTKGDPSDLMQAIDKFRQATLSPTGPPSLRLEVSRWWTASSIIIGPDHAMEALENAIKLHARVAGLEETVDSRLLRIGQTRLLAPTAAAVAIKIGKYEKAIEWLEQGRCVLWKQVNSLRTPLGELEEYDKELAQDISRVSLGLEKAATRKFLVLPVVAEDPDHVGKRIEEQTKVISQIELGKEWDRLVEKVRDIPRFKDFLRPPRFKDLLKDLPKNGIVVVITVHEDQFEEYNGCDALALVPGSETAKHIPLEGFSYNRAEVLRRNLQDRLRRHGHRFGQADVDVDRGMRVVAEVGMNLSMQEILKELWLKVVRPILEALEIPCRPSAPQRVWWCLTGPLACFPLHAAGLYGSEAEPGSTATDYVISSCIPTLSTLTDRVRNPRKAPSDAEGLFIVSQPNTPDMPPIPGASAEAELIQSRVKGKISRVLCLEGKEVTIERALEEIQSHSCVHLACHAIQADDGSSSAFYLEDGELDLLEIIKKDIKIADFAFLSACQTSMGSDFFSEEAIHLAAGMLAAGYRGVVATMWSIKDKYGPVVADYFYEHLLECEKRPQGKVVASEGAACALHHAIIKLRGELDDSEASFLTWVPYVHLGL</sequence>
<keyword evidence="1" id="KW-0802">TPR repeat</keyword>
<dbReference type="PANTHER" id="PTHR12558">
    <property type="entry name" value="CELL DIVISION CYCLE 16,23,27"/>
    <property type="match status" value="1"/>
</dbReference>
<evidence type="ECO:0000256" key="1">
    <source>
        <dbReference type="ARBA" id="ARBA00022803"/>
    </source>
</evidence>
<feature type="domain" description="CHAT" evidence="3">
    <location>
        <begin position="908"/>
        <end position="1202"/>
    </location>
</feature>
<evidence type="ECO:0000259" key="3">
    <source>
        <dbReference type="Pfam" id="PF12770"/>
    </source>
</evidence>
<dbReference type="InParanoid" id="A0A409Y3U4"/>
<comment type="similarity">
    <text evidence="2">Belongs to the APC3/CDC27 family.</text>
</comment>
<accession>A0A409Y3U4</accession>
<dbReference type="Proteomes" id="UP000284706">
    <property type="component" value="Unassembled WGS sequence"/>
</dbReference>
<dbReference type="InterPro" id="IPR011990">
    <property type="entry name" value="TPR-like_helical_dom_sf"/>
</dbReference>
<dbReference type="EMBL" id="NHYE01001210">
    <property type="protein sequence ID" value="PPQ97658.1"/>
    <property type="molecule type" value="Genomic_DNA"/>
</dbReference>
<evidence type="ECO:0000313" key="4">
    <source>
        <dbReference type="EMBL" id="PPQ97658.1"/>
    </source>
</evidence>
<dbReference type="AlphaFoldDB" id="A0A409Y3U4"/>
<dbReference type="Pfam" id="PF12770">
    <property type="entry name" value="CHAT"/>
    <property type="match status" value="1"/>
</dbReference>
<reference evidence="4 5" key="1">
    <citation type="journal article" date="2018" name="Evol. Lett.">
        <title>Horizontal gene cluster transfer increased hallucinogenic mushroom diversity.</title>
        <authorList>
            <person name="Reynolds H.T."/>
            <person name="Vijayakumar V."/>
            <person name="Gluck-Thaler E."/>
            <person name="Korotkin H.B."/>
            <person name="Matheny P.B."/>
            <person name="Slot J.C."/>
        </authorList>
    </citation>
    <scope>NUCLEOTIDE SEQUENCE [LARGE SCALE GENOMIC DNA]</scope>
    <source>
        <strain evidence="4 5">SRW20</strain>
    </source>
</reference>
<dbReference type="PANTHER" id="PTHR12558:SF13">
    <property type="entry name" value="CELL DIVISION CYCLE PROTEIN 27 HOMOLOG"/>
    <property type="match status" value="1"/>
</dbReference>
<dbReference type="STRING" id="231916.A0A409Y3U4"/>
<dbReference type="InterPro" id="IPR024983">
    <property type="entry name" value="CHAT_dom"/>
</dbReference>
<evidence type="ECO:0000256" key="2">
    <source>
        <dbReference type="ARBA" id="ARBA00038210"/>
    </source>
</evidence>
<dbReference type="SUPFAM" id="SSF81901">
    <property type="entry name" value="HCP-like"/>
    <property type="match status" value="2"/>
</dbReference>
<proteinExistence type="inferred from homology"/>
<evidence type="ECO:0000313" key="5">
    <source>
        <dbReference type="Proteomes" id="UP000284706"/>
    </source>
</evidence>
<dbReference type="Gene3D" id="1.25.40.10">
    <property type="entry name" value="Tetratricopeptide repeat domain"/>
    <property type="match status" value="2"/>
</dbReference>